<dbReference type="InterPro" id="IPR002716">
    <property type="entry name" value="PIN_dom"/>
</dbReference>
<dbReference type="InterPro" id="IPR052919">
    <property type="entry name" value="TA_system_RNase"/>
</dbReference>
<evidence type="ECO:0000313" key="4">
    <source>
        <dbReference type="Proteomes" id="UP000441404"/>
    </source>
</evidence>
<dbReference type="CDD" id="cd09872">
    <property type="entry name" value="PIN_Sll0205-like"/>
    <property type="match status" value="1"/>
</dbReference>
<comment type="caution">
    <text evidence="3">The sequence shown here is derived from an EMBL/GenBank/DDBJ whole genome shotgun (WGS) entry which is preliminary data.</text>
</comment>
<dbReference type="RefSeq" id="WP_048368762.1">
    <property type="nucleotide sequence ID" value="NZ_JBIUVI010000027.1"/>
</dbReference>
<dbReference type="EMBL" id="WIWJ01000031">
    <property type="protein sequence ID" value="MQT48416.1"/>
    <property type="molecule type" value="Genomic_DNA"/>
</dbReference>
<dbReference type="InterPro" id="IPR029060">
    <property type="entry name" value="PIN-like_dom_sf"/>
</dbReference>
<organism evidence="3 5">
    <name type="scientific">Pseudomonas helleri</name>
    <dbReference type="NCBI Taxonomy" id="1608996"/>
    <lineage>
        <taxon>Bacteria</taxon>
        <taxon>Pseudomonadati</taxon>
        <taxon>Pseudomonadota</taxon>
        <taxon>Gammaproteobacteria</taxon>
        <taxon>Pseudomonadales</taxon>
        <taxon>Pseudomonadaceae</taxon>
        <taxon>Pseudomonas</taxon>
    </lineage>
</organism>
<dbReference type="AlphaFoldDB" id="A0A0J6IEH2"/>
<dbReference type="PANTHER" id="PTHR36173:SF2">
    <property type="entry name" value="RIBONUCLEASE VAPC16"/>
    <property type="match status" value="1"/>
</dbReference>
<dbReference type="InterPro" id="IPR041705">
    <property type="entry name" value="PIN_Sll0205"/>
</dbReference>
<accession>A0A0J6IEH2</accession>
<dbReference type="SUPFAM" id="SSF88723">
    <property type="entry name" value="PIN domain-like"/>
    <property type="match status" value="1"/>
</dbReference>
<dbReference type="Gene3D" id="3.40.50.1010">
    <property type="entry name" value="5'-nuclease"/>
    <property type="match status" value="1"/>
</dbReference>
<gene>
    <name evidence="3" type="ORF">GHO39_19065</name>
    <name evidence="2" type="ORF">GHO40_17055</name>
</gene>
<evidence type="ECO:0000313" key="5">
    <source>
        <dbReference type="Proteomes" id="UP000489190"/>
    </source>
</evidence>
<name>A0A0J6IEH2_9PSED</name>
<dbReference type="Pfam" id="PF01850">
    <property type="entry name" value="PIN"/>
    <property type="match status" value="1"/>
</dbReference>
<reference evidence="4 5" key="1">
    <citation type="submission" date="2019-10" db="EMBL/GenBank/DDBJ databases">
        <title>Evaluation of single-gene subtyping targets for Pseudomonas.</title>
        <authorList>
            <person name="Reichler S.J."/>
            <person name="Orsi R.H."/>
            <person name="Wiedmann M."/>
            <person name="Martin N.H."/>
            <person name="Murphy S.I."/>
        </authorList>
    </citation>
    <scope>NUCLEOTIDE SEQUENCE [LARGE SCALE GENOMIC DNA]</scope>
    <source>
        <strain evidence="3 5">FSL R10-3254</strain>
        <strain evidence="2 4">FSL R10-3257</strain>
    </source>
</reference>
<protein>
    <submittedName>
        <fullName evidence="3">PIN domain-containing protein</fullName>
    </submittedName>
</protein>
<dbReference type="PANTHER" id="PTHR36173">
    <property type="entry name" value="RIBONUCLEASE VAPC16-RELATED"/>
    <property type="match status" value="1"/>
</dbReference>
<dbReference type="Proteomes" id="UP000489190">
    <property type="component" value="Unassembled WGS sequence"/>
</dbReference>
<dbReference type="STRING" id="1608996.TU84_09355"/>
<sequence>MRLLLDTHILVWAATDDVKLSKAAAQLIDDEANTLYFSAASIWELTIKGAERTGVIPAVLRKVLLDAGYLELAITSEHGLTVGALPNVHRDPFDRILVAQALAEGISLVTHDSAMHAYPHTIIV</sequence>
<evidence type="ECO:0000313" key="3">
    <source>
        <dbReference type="EMBL" id="MQT91221.1"/>
    </source>
</evidence>
<dbReference type="OrthoDB" id="9798990at2"/>
<evidence type="ECO:0000313" key="2">
    <source>
        <dbReference type="EMBL" id="MQT48416.1"/>
    </source>
</evidence>
<dbReference type="EMBL" id="WIWI01000055">
    <property type="protein sequence ID" value="MQT91221.1"/>
    <property type="molecule type" value="Genomic_DNA"/>
</dbReference>
<dbReference type="Proteomes" id="UP000441404">
    <property type="component" value="Unassembled WGS sequence"/>
</dbReference>
<feature type="domain" description="PIN" evidence="1">
    <location>
        <begin position="4"/>
        <end position="118"/>
    </location>
</feature>
<evidence type="ECO:0000259" key="1">
    <source>
        <dbReference type="Pfam" id="PF01850"/>
    </source>
</evidence>
<proteinExistence type="predicted"/>